<dbReference type="EMBL" id="CP002446">
    <property type="protein sequence ID" value="ADV28599.1"/>
    <property type="molecule type" value="Genomic_DNA"/>
</dbReference>
<evidence type="ECO:0000256" key="4">
    <source>
        <dbReference type="ARBA" id="ARBA00012030"/>
    </source>
</evidence>
<dbReference type="PROSITE" id="PS00130">
    <property type="entry name" value="U_DNA_GLYCOSYLASE"/>
    <property type="match status" value="1"/>
</dbReference>
<dbReference type="PANTHER" id="PTHR11264:SF0">
    <property type="entry name" value="URACIL-DNA GLYCOSYLASE"/>
    <property type="match status" value="1"/>
</dbReference>
<dbReference type="OrthoDB" id="9804372at2"/>
<evidence type="ECO:0000256" key="1">
    <source>
        <dbReference type="ARBA" id="ARBA00001400"/>
    </source>
</evidence>
<dbReference type="EC" id="3.2.2.27" evidence="4 9"/>
<dbReference type="Proteomes" id="UP000008632">
    <property type="component" value="Chromosome"/>
</dbReference>
<dbReference type="Pfam" id="PF03167">
    <property type="entry name" value="UDG"/>
    <property type="match status" value="1"/>
</dbReference>
<dbReference type="NCBIfam" id="NF003591">
    <property type="entry name" value="PRK05254.1-4"/>
    <property type="match status" value="1"/>
</dbReference>
<evidence type="ECO:0000313" key="13">
    <source>
        <dbReference type="EMBL" id="ADV28599.1"/>
    </source>
</evidence>
<dbReference type="GO" id="GO:0004844">
    <property type="term" value="F:uracil DNA N-glycosylase activity"/>
    <property type="evidence" value="ECO:0007669"/>
    <property type="project" value="UniProtKB-UniRule"/>
</dbReference>
<keyword evidence="9" id="KW-0963">Cytoplasm</keyword>
<keyword evidence="7 9" id="KW-0378">Hydrolase</keyword>
<evidence type="ECO:0000256" key="8">
    <source>
        <dbReference type="ARBA" id="ARBA00023204"/>
    </source>
</evidence>
<dbReference type="KEGG" id="psu:Psesu_2772"/>
<dbReference type="RefSeq" id="WP_013536425.1">
    <property type="nucleotide sequence ID" value="NC_014924.1"/>
</dbReference>
<dbReference type="HOGENOM" id="CLU_032162_3_0_6"/>
<organism evidence="13 14">
    <name type="scientific">Pseudoxanthomonas suwonensis (strain 11-1)</name>
    <dbReference type="NCBI Taxonomy" id="743721"/>
    <lineage>
        <taxon>Bacteria</taxon>
        <taxon>Pseudomonadati</taxon>
        <taxon>Pseudomonadota</taxon>
        <taxon>Gammaproteobacteria</taxon>
        <taxon>Lysobacterales</taxon>
        <taxon>Lysobacteraceae</taxon>
        <taxon>Pseudoxanthomonas</taxon>
    </lineage>
</organism>
<comment type="function">
    <text evidence="2 9 11">Excises uracil residues from the DNA which can arise as a result of misincorporation of dUMP residues by DNA polymerase or due to deamination of cytosine.</text>
</comment>
<feature type="active site" description="Proton acceptor" evidence="9 10">
    <location>
        <position position="70"/>
    </location>
</feature>
<evidence type="ECO:0000256" key="2">
    <source>
        <dbReference type="ARBA" id="ARBA00002631"/>
    </source>
</evidence>
<dbReference type="FunFam" id="3.40.470.10:FF:000001">
    <property type="entry name" value="Uracil-DNA glycosylase"/>
    <property type="match status" value="1"/>
</dbReference>
<dbReference type="NCBIfam" id="TIGR00628">
    <property type="entry name" value="ung"/>
    <property type="match status" value="1"/>
</dbReference>
<dbReference type="HAMAP" id="MF_00148">
    <property type="entry name" value="UDG"/>
    <property type="match status" value="1"/>
</dbReference>
<dbReference type="SMART" id="SM00986">
    <property type="entry name" value="UDG"/>
    <property type="match status" value="1"/>
</dbReference>
<comment type="similarity">
    <text evidence="3 9 11">Belongs to the uracil-DNA glycosylase (UDG) superfamily. UNG family.</text>
</comment>
<gene>
    <name evidence="9" type="primary">ung</name>
    <name evidence="13" type="ordered locus">Psesu_2772</name>
</gene>
<dbReference type="SMART" id="SM00987">
    <property type="entry name" value="UreE_C"/>
    <property type="match status" value="1"/>
</dbReference>
<dbReference type="InterPro" id="IPR005122">
    <property type="entry name" value="Uracil-DNA_glycosylase-like"/>
</dbReference>
<dbReference type="InterPro" id="IPR036895">
    <property type="entry name" value="Uracil-DNA_glycosylase-like_sf"/>
</dbReference>
<dbReference type="eggNOG" id="COG0692">
    <property type="taxonomic scope" value="Bacteria"/>
</dbReference>
<evidence type="ECO:0000256" key="5">
    <source>
        <dbReference type="ARBA" id="ARBA00018429"/>
    </source>
</evidence>
<dbReference type="GO" id="GO:0005737">
    <property type="term" value="C:cytoplasm"/>
    <property type="evidence" value="ECO:0007669"/>
    <property type="project" value="UniProtKB-SubCell"/>
</dbReference>
<evidence type="ECO:0000256" key="11">
    <source>
        <dbReference type="RuleBase" id="RU003780"/>
    </source>
</evidence>
<dbReference type="Gene3D" id="3.40.470.10">
    <property type="entry name" value="Uracil-DNA glycosylase-like domain"/>
    <property type="match status" value="1"/>
</dbReference>
<sequence>MAGEPVIRLEPSWKARIGDWLLRPEMRELSAFLRQRKAAGAQVYPPGPRLFAAFDATPFDQVKVVILGQDPYHGPGQAHGLCFSVLPGVPVPPSLENIFKEIGTELGLPRPDHGCLLPWARRGVLLLNAVLSVEQGKAGAHQGKGWEGFTDHAIETLAREREGLVFMLWGSYAQAKGRIIDSRRHRVLKAPHPSPLSAYRGFFGCGHFTAANEYLARRGQAPVDWSLPPRAEVEAMLAEHAVQIER</sequence>
<dbReference type="NCBIfam" id="NF003589">
    <property type="entry name" value="PRK05254.1-2"/>
    <property type="match status" value="1"/>
</dbReference>
<evidence type="ECO:0000259" key="12">
    <source>
        <dbReference type="SMART" id="SM00986"/>
    </source>
</evidence>
<keyword evidence="6 9" id="KW-0227">DNA damage</keyword>
<dbReference type="InterPro" id="IPR002043">
    <property type="entry name" value="UDG_fam1"/>
</dbReference>
<evidence type="ECO:0000256" key="7">
    <source>
        <dbReference type="ARBA" id="ARBA00022801"/>
    </source>
</evidence>
<evidence type="ECO:0000256" key="10">
    <source>
        <dbReference type="PROSITE-ProRule" id="PRU10072"/>
    </source>
</evidence>
<dbReference type="GO" id="GO:0097510">
    <property type="term" value="P:base-excision repair, AP site formation via deaminated base removal"/>
    <property type="evidence" value="ECO:0007669"/>
    <property type="project" value="TreeGrafter"/>
</dbReference>
<proteinExistence type="inferred from homology"/>
<dbReference type="SUPFAM" id="SSF52141">
    <property type="entry name" value="Uracil-DNA glycosylase-like"/>
    <property type="match status" value="1"/>
</dbReference>
<dbReference type="NCBIfam" id="NF003592">
    <property type="entry name" value="PRK05254.1-5"/>
    <property type="match status" value="1"/>
</dbReference>
<evidence type="ECO:0000313" key="14">
    <source>
        <dbReference type="Proteomes" id="UP000008632"/>
    </source>
</evidence>
<comment type="subcellular location">
    <subcellularLocation>
        <location evidence="9">Cytoplasm</location>
    </subcellularLocation>
</comment>
<dbReference type="STRING" id="743721.Psesu_2772"/>
<keyword evidence="8 9" id="KW-0234">DNA repair</keyword>
<dbReference type="InterPro" id="IPR018085">
    <property type="entry name" value="Ura-DNA_Glyclase_AS"/>
</dbReference>
<name>E6WWQ0_PSEUU</name>
<feature type="domain" description="Uracil-DNA glycosylase-like" evidence="12">
    <location>
        <begin position="55"/>
        <end position="215"/>
    </location>
</feature>
<accession>E6WWQ0</accession>
<dbReference type="NCBIfam" id="NF003588">
    <property type="entry name" value="PRK05254.1-1"/>
    <property type="match status" value="1"/>
</dbReference>
<evidence type="ECO:0000256" key="6">
    <source>
        <dbReference type="ARBA" id="ARBA00022763"/>
    </source>
</evidence>
<evidence type="ECO:0000256" key="9">
    <source>
        <dbReference type="HAMAP-Rule" id="MF_00148"/>
    </source>
</evidence>
<evidence type="ECO:0000256" key="3">
    <source>
        <dbReference type="ARBA" id="ARBA00008184"/>
    </source>
</evidence>
<reference evidence="13 14" key="1">
    <citation type="submission" date="2011-01" db="EMBL/GenBank/DDBJ databases">
        <title>Complete sequence of Pseudoxanthomonas suwonensis 11-1.</title>
        <authorList>
            <consortium name="US DOE Joint Genome Institute"/>
            <person name="Lucas S."/>
            <person name="Copeland A."/>
            <person name="Lapidus A."/>
            <person name="Cheng J.-F."/>
            <person name="Goodwin L."/>
            <person name="Pitluck S."/>
            <person name="Teshima H."/>
            <person name="Detter J.C."/>
            <person name="Han C."/>
            <person name="Tapia R."/>
            <person name="Land M."/>
            <person name="Hauser L."/>
            <person name="Kyrpides N."/>
            <person name="Ivanova N."/>
            <person name="Ovchinnikova G."/>
            <person name="Siebers A.K."/>
            <person name="Allgaier M."/>
            <person name="Thelen M.P."/>
            <person name="Hugenholtz P."/>
            <person name="Gladden J."/>
            <person name="Woyke T."/>
        </authorList>
    </citation>
    <scope>NUCLEOTIDE SEQUENCE [LARGE SCALE GENOMIC DNA]</scope>
    <source>
        <strain evidence="14">11-1</strain>
    </source>
</reference>
<keyword evidence="14" id="KW-1185">Reference proteome</keyword>
<dbReference type="AlphaFoldDB" id="E6WWQ0"/>
<dbReference type="PANTHER" id="PTHR11264">
    <property type="entry name" value="URACIL-DNA GLYCOSYLASE"/>
    <property type="match status" value="1"/>
</dbReference>
<comment type="catalytic activity">
    <reaction evidence="1 9 11">
        <text>Hydrolyzes single-stranded DNA or mismatched double-stranded DNA and polynucleotides, releasing free uracil.</text>
        <dbReference type="EC" id="3.2.2.27"/>
    </reaction>
</comment>
<protein>
    <recommendedName>
        <fullName evidence="5 9">Uracil-DNA glycosylase</fullName>
        <shortName evidence="9">UDG</shortName>
        <ecNumber evidence="4 9">3.2.2.27</ecNumber>
    </recommendedName>
</protein>
<dbReference type="CDD" id="cd10027">
    <property type="entry name" value="UDG-F1-like"/>
    <property type="match status" value="1"/>
</dbReference>